<feature type="transmembrane region" description="Helical" evidence="3">
    <location>
        <begin position="246"/>
        <end position="267"/>
    </location>
</feature>
<feature type="transmembrane region" description="Helical" evidence="3">
    <location>
        <begin position="537"/>
        <end position="555"/>
    </location>
</feature>
<keyword evidence="3" id="KW-0472">Membrane</keyword>
<feature type="transmembrane region" description="Helical" evidence="3">
    <location>
        <begin position="605"/>
        <end position="626"/>
    </location>
</feature>
<accession>A0A6A5V0B7</accession>
<sequence>MTSSPETPLDGVVGAEPATHDGHGNHHHHQHHHRFHHTGGRLRHILRPDGRRVHVAGSPEESNHLRKTLSIAEKDDFDIVIHGSPEHIDALRHTHQSHSEQRQRLKEKHPEIAEEFERVIRELDELSRELHMVSSHAVQLDASFSKYGYSAHLRTKDSPTSSSATSMHSDSDMFDKEAWDAERNLGTTMRFYRKPIVRQYFHKGLLWRAREAQEVASYELFIDLFYVGIIAITGDTAAEHPTGESLLRFAITFIMGWKFWSDISLLISWFDCDDILRRCSVLFILICLLGFTTNMASAFEHTYTPLVAFYLAARLFVASSLLWYACTIPMVRASMIGNAIIIILPAALWIGSIHVEEPGRQALIWPALALDTFGSSLMILVQRPQVWGSHFPRAVAWAKSKFEFFPGANIEHRIERTGAFVTLVFGSCVLGLLYQSAVEFGINAFFGKAVMGLIQAFTYNWIYFEIDSFNLHTHAIRRSVWSALIWFSVHLPFIMSFVLSASALAVLVRAHDSPDSPLDSLYETFIPRSEEHIGPGLRWFYCGGTGIALLCMAVLAHTHVHKTIPNQRLLKSKRLLARIFVAIIIICLPLAHLNSLDLVGTVTGLLAFVLVVELVGASCAGENVLWDAKCKRNRANYEAQCAVRKEELEKSAREGTVVNVEEIARREGGEKGVVGTV</sequence>
<evidence type="ECO:0000256" key="3">
    <source>
        <dbReference type="SAM" id="Phobius"/>
    </source>
</evidence>
<keyword evidence="3" id="KW-0812">Transmembrane</keyword>
<dbReference type="PANTHER" id="PTHR36840:SF1">
    <property type="entry name" value="BLL5714 PROTEIN"/>
    <property type="match status" value="1"/>
</dbReference>
<dbReference type="InterPro" id="IPR010640">
    <property type="entry name" value="Low_temperature_requirement_A"/>
</dbReference>
<keyword evidence="5" id="KW-1185">Reference proteome</keyword>
<keyword evidence="1" id="KW-0175">Coiled coil</keyword>
<protein>
    <recommendedName>
        <fullName evidence="6">Bacterial low temperature requirement A protein-domain-containing protein</fullName>
    </recommendedName>
</protein>
<dbReference type="AlphaFoldDB" id="A0A6A5V0B7"/>
<evidence type="ECO:0000256" key="2">
    <source>
        <dbReference type="SAM" id="MobiDB-lite"/>
    </source>
</evidence>
<feature type="transmembrane region" description="Helical" evidence="3">
    <location>
        <begin position="333"/>
        <end position="351"/>
    </location>
</feature>
<keyword evidence="3" id="KW-1133">Transmembrane helix</keyword>
<feature type="coiled-coil region" evidence="1">
    <location>
        <begin position="88"/>
        <end position="129"/>
    </location>
</feature>
<proteinExistence type="predicted"/>
<feature type="transmembrane region" description="Helical" evidence="3">
    <location>
        <begin position="483"/>
        <end position="508"/>
    </location>
</feature>
<reference evidence="4" key="1">
    <citation type="journal article" date="2020" name="Stud. Mycol.">
        <title>101 Dothideomycetes genomes: a test case for predicting lifestyles and emergence of pathogens.</title>
        <authorList>
            <person name="Haridas S."/>
            <person name="Albert R."/>
            <person name="Binder M."/>
            <person name="Bloem J."/>
            <person name="Labutti K."/>
            <person name="Salamov A."/>
            <person name="Andreopoulos B."/>
            <person name="Baker S."/>
            <person name="Barry K."/>
            <person name="Bills G."/>
            <person name="Bluhm B."/>
            <person name="Cannon C."/>
            <person name="Castanera R."/>
            <person name="Culley D."/>
            <person name="Daum C."/>
            <person name="Ezra D."/>
            <person name="Gonzalez J."/>
            <person name="Henrissat B."/>
            <person name="Kuo A."/>
            <person name="Liang C."/>
            <person name="Lipzen A."/>
            <person name="Lutzoni F."/>
            <person name="Magnuson J."/>
            <person name="Mondo S."/>
            <person name="Nolan M."/>
            <person name="Ohm R."/>
            <person name="Pangilinan J."/>
            <person name="Park H.-J."/>
            <person name="Ramirez L."/>
            <person name="Alfaro M."/>
            <person name="Sun H."/>
            <person name="Tritt A."/>
            <person name="Yoshinaga Y."/>
            <person name="Zwiers L.-H."/>
            <person name="Turgeon B."/>
            <person name="Goodwin S."/>
            <person name="Spatafora J."/>
            <person name="Crous P."/>
            <person name="Grigoriev I."/>
        </authorList>
    </citation>
    <scope>NUCLEOTIDE SEQUENCE</scope>
    <source>
        <strain evidence="4">CBS 107.79</strain>
    </source>
</reference>
<organism evidence="4 5">
    <name type="scientific">Bimuria novae-zelandiae CBS 107.79</name>
    <dbReference type="NCBI Taxonomy" id="1447943"/>
    <lineage>
        <taxon>Eukaryota</taxon>
        <taxon>Fungi</taxon>
        <taxon>Dikarya</taxon>
        <taxon>Ascomycota</taxon>
        <taxon>Pezizomycotina</taxon>
        <taxon>Dothideomycetes</taxon>
        <taxon>Pleosporomycetidae</taxon>
        <taxon>Pleosporales</taxon>
        <taxon>Massarineae</taxon>
        <taxon>Didymosphaeriaceae</taxon>
        <taxon>Bimuria</taxon>
    </lineage>
</organism>
<evidence type="ECO:0000256" key="1">
    <source>
        <dbReference type="SAM" id="Coils"/>
    </source>
</evidence>
<evidence type="ECO:0000313" key="5">
    <source>
        <dbReference type="Proteomes" id="UP000800036"/>
    </source>
</evidence>
<feature type="transmembrane region" description="Helical" evidence="3">
    <location>
        <begin position="215"/>
        <end position="234"/>
    </location>
</feature>
<dbReference type="Proteomes" id="UP000800036">
    <property type="component" value="Unassembled WGS sequence"/>
</dbReference>
<feature type="compositionally biased region" description="Basic residues" evidence="2">
    <location>
        <begin position="25"/>
        <end position="40"/>
    </location>
</feature>
<dbReference type="Pfam" id="PF06772">
    <property type="entry name" value="LtrA"/>
    <property type="match status" value="1"/>
</dbReference>
<feature type="transmembrane region" description="Helical" evidence="3">
    <location>
        <begin position="279"/>
        <end position="299"/>
    </location>
</feature>
<evidence type="ECO:0008006" key="6">
    <source>
        <dbReference type="Google" id="ProtNLM"/>
    </source>
</evidence>
<feature type="region of interest" description="Disordered" evidence="2">
    <location>
        <begin position="1"/>
        <end position="40"/>
    </location>
</feature>
<feature type="transmembrane region" description="Helical" evidence="3">
    <location>
        <begin position="363"/>
        <end position="381"/>
    </location>
</feature>
<feature type="transmembrane region" description="Helical" evidence="3">
    <location>
        <begin position="417"/>
        <end position="434"/>
    </location>
</feature>
<dbReference type="OrthoDB" id="191995at2759"/>
<gene>
    <name evidence="4" type="ORF">BU23DRAFT_557009</name>
</gene>
<feature type="transmembrane region" description="Helical" evidence="3">
    <location>
        <begin position="575"/>
        <end position="593"/>
    </location>
</feature>
<feature type="transmembrane region" description="Helical" evidence="3">
    <location>
        <begin position="305"/>
        <end position="326"/>
    </location>
</feature>
<name>A0A6A5V0B7_9PLEO</name>
<dbReference type="EMBL" id="ML976703">
    <property type="protein sequence ID" value="KAF1970110.1"/>
    <property type="molecule type" value="Genomic_DNA"/>
</dbReference>
<feature type="transmembrane region" description="Helical" evidence="3">
    <location>
        <begin position="440"/>
        <end position="462"/>
    </location>
</feature>
<evidence type="ECO:0000313" key="4">
    <source>
        <dbReference type="EMBL" id="KAF1970110.1"/>
    </source>
</evidence>
<dbReference type="PANTHER" id="PTHR36840">
    <property type="entry name" value="BLL5714 PROTEIN"/>
    <property type="match status" value="1"/>
</dbReference>